<proteinExistence type="predicted"/>
<sequence>MQSAVNDRLHILRGEQFRHSRNIGRSQRTSASLNTTDSARFLNLDYSSSETLAASVVVAEPSSSDSSTKYEESTLSSASWRAEALSLIFQHRPSSQTFIRETNHTPSLVQLCFSRLLSECSTTEFIQDVVPCLPTHLRLEIIRYTAIHCPLSNLRLRPMLGFDGHVDGELLVVGPFASLRADHFLQATASEALITDPQHVSTKDWDVEDRTPNPLQSLIVLSSRLAMSTVLSLPITLTHLALINLDKPISLHRLPAQCPLLVVLDLSFNTWLAHMSIETVKNIERIDWERWAQLRILGWRDCTIPDGMLTNLNKRRWDDIELMLV</sequence>
<dbReference type="OrthoDB" id="3264363at2759"/>
<reference evidence="1" key="1">
    <citation type="submission" date="2020-11" db="EMBL/GenBank/DDBJ databases">
        <authorList>
            <consortium name="DOE Joint Genome Institute"/>
            <person name="Ahrendt S."/>
            <person name="Riley R."/>
            <person name="Andreopoulos W."/>
            <person name="Labutti K."/>
            <person name="Pangilinan J."/>
            <person name="Ruiz-Duenas F.J."/>
            <person name="Barrasa J.M."/>
            <person name="Sanchez-Garcia M."/>
            <person name="Camarero S."/>
            <person name="Miyauchi S."/>
            <person name="Serrano A."/>
            <person name="Linde D."/>
            <person name="Babiker R."/>
            <person name="Drula E."/>
            <person name="Ayuso-Fernandez I."/>
            <person name="Pacheco R."/>
            <person name="Padilla G."/>
            <person name="Ferreira P."/>
            <person name="Barriuso J."/>
            <person name="Kellner H."/>
            <person name="Castanera R."/>
            <person name="Alfaro M."/>
            <person name="Ramirez L."/>
            <person name="Pisabarro A.G."/>
            <person name="Kuo A."/>
            <person name="Tritt A."/>
            <person name="Lipzen A."/>
            <person name="He G."/>
            <person name="Yan M."/>
            <person name="Ng V."/>
            <person name="Cullen D."/>
            <person name="Martin F."/>
            <person name="Rosso M.-N."/>
            <person name="Henrissat B."/>
            <person name="Hibbett D."/>
            <person name="Martinez A.T."/>
            <person name="Grigoriev I.V."/>
        </authorList>
    </citation>
    <scope>NUCLEOTIDE SEQUENCE</scope>
    <source>
        <strain evidence="1">AH 40177</strain>
    </source>
</reference>
<name>A0A9P5Q5Y5_9AGAR</name>
<evidence type="ECO:0000313" key="1">
    <source>
        <dbReference type="EMBL" id="KAF9075187.1"/>
    </source>
</evidence>
<comment type="caution">
    <text evidence="1">The sequence shown here is derived from an EMBL/GenBank/DDBJ whole genome shotgun (WGS) entry which is preliminary data.</text>
</comment>
<organism evidence="1 2">
    <name type="scientific">Rhodocollybia butyracea</name>
    <dbReference type="NCBI Taxonomy" id="206335"/>
    <lineage>
        <taxon>Eukaryota</taxon>
        <taxon>Fungi</taxon>
        <taxon>Dikarya</taxon>
        <taxon>Basidiomycota</taxon>
        <taxon>Agaricomycotina</taxon>
        <taxon>Agaricomycetes</taxon>
        <taxon>Agaricomycetidae</taxon>
        <taxon>Agaricales</taxon>
        <taxon>Marasmiineae</taxon>
        <taxon>Omphalotaceae</taxon>
        <taxon>Rhodocollybia</taxon>
    </lineage>
</organism>
<dbReference type="AlphaFoldDB" id="A0A9P5Q5Y5"/>
<evidence type="ECO:0000313" key="2">
    <source>
        <dbReference type="Proteomes" id="UP000772434"/>
    </source>
</evidence>
<protein>
    <submittedName>
        <fullName evidence="1">Uncharacterized protein</fullName>
    </submittedName>
</protein>
<accession>A0A9P5Q5Y5</accession>
<dbReference type="EMBL" id="JADNRY010000010">
    <property type="protein sequence ID" value="KAF9075187.1"/>
    <property type="molecule type" value="Genomic_DNA"/>
</dbReference>
<keyword evidence="2" id="KW-1185">Reference proteome</keyword>
<dbReference type="Proteomes" id="UP000772434">
    <property type="component" value="Unassembled WGS sequence"/>
</dbReference>
<gene>
    <name evidence="1" type="ORF">BDP27DRAFT_1443628</name>
</gene>